<sequence>MHRHDKDSRRVSINHLDPSFKREPRYRIHPNADTDTLLNNANRLLNSAQDITRILGDGVRNSAVVPPRHLSSALNGVAILIGMSKECTVQARRRMQKE</sequence>
<comment type="caution">
    <text evidence="1">The sequence shown here is derived from an EMBL/GenBank/DDBJ whole genome shotgun (WGS) entry which is preliminary data.</text>
</comment>
<evidence type="ECO:0000313" key="1">
    <source>
        <dbReference type="EMBL" id="MBM7126205.1"/>
    </source>
</evidence>
<gene>
    <name evidence="1" type="ORF">ISP19_12570</name>
</gene>
<dbReference type="EMBL" id="JADIKE010000036">
    <property type="protein sequence ID" value="MBM7126205.1"/>
    <property type="molecule type" value="Genomic_DNA"/>
</dbReference>
<organism evidence="1 2">
    <name type="scientific">Dyella flava</name>
    <dbReference type="NCBI Taxonomy" id="1920170"/>
    <lineage>
        <taxon>Bacteria</taxon>
        <taxon>Pseudomonadati</taxon>
        <taxon>Pseudomonadota</taxon>
        <taxon>Gammaproteobacteria</taxon>
        <taxon>Lysobacterales</taxon>
        <taxon>Rhodanobacteraceae</taxon>
        <taxon>Dyella</taxon>
    </lineage>
</organism>
<dbReference type="RefSeq" id="WP_204682693.1">
    <property type="nucleotide sequence ID" value="NZ_BSNR01000002.1"/>
</dbReference>
<dbReference type="Proteomes" id="UP001430149">
    <property type="component" value="Unassembled WGS sequence"/>
</dbReference>
<name>A0ABS2K670_9GAMM</name>
<reference evidence="1" key="1">
    <citation type="submission" date="2020-10" db="EMBL/GenBank/DDBJ databases">
        <title>Phylogeny of dyella-like bacteria.</title>
        <authorList>
            <person name="Fu J."/>
        </authorList>
    </citation>
    <scope>NUCLEOTIDE SEQUENCE</scope>
    <source>
        <strain evidence="1">DHOC52</strain>
    </source>
</reference>
<accession>A0ABS2K670</accession>
<proteinExistence type="predicted"/>
<evidence type="ECO:0000313" key="2">
    <source>
        <dbReference type="Proteomes" id="UP001430149"/>
    </source>
</evidence>
<protein>
    <submittedName>
        <fullName evidence="1">Uncharacterized protein</fullName>
    </submittedName>
</protein>
<keyword evidence="2" id="KW-1185">Reference proteome</keyword>